<keyword evidence="19" id="KW-1185">Reference proteome</keyword>
<evidence type="ECO:0000256" key="2">
    <source>
        <dbReference type="ARBA" id="ARBA00006459"/>
    </source>
</evidence>
<evidence type="ECO:0000313" key="19">
    <source>
        <dbReference type="Proteomes" id="UP000094527"/>
    </source>
</evidence>
<feature type="transmembrane region" description="Helical" evidence="17">
    <location>
        <begin position="218"/>
        <end position="238"/>
    </location>
</feature>
<reference evidence="18 19" key="1">
    <citation type="journal article" date="2016" name="Genome Biol. Evol.">
        <title>Gene Family Evolution Reflects Adaptation to Soil Environmental Stressors in the Genome of the Collembolan Orchesella cincta.</title>
        <authorList>
            <person name="Faddeeva-Vakhrusheva A."/>
            <person name="Derks M.F."/>
            <person name="Anvar S.Y."/>
            <person name="Agamennone V."/>
            <person name="Suring W."/>
            <person name="Smit S."/>
            <person name="van Straalen N.M."/>
            <person name="Roelofs D."/>
        </authorList>
    </citation>
    <scope>NUCLEOTIDE SEQUENCE [LARGE SCALE GENOMIC DNA]</scope>
    <source>
        <tissue evidence="18">Mixed pool</tissue>
    </source>
</reference>
<feature type="transmembrane region" description="Helical" evidence="17">
    <location>
        <begin position="329"/>
        <end position="353"/>
    </location>
</feature>
<dbReference type="PANTHER" id="PTHR11616">
    <property type="entry name" value="SODIUM/CHLORIDE DEPENDENT TRANSPORTER"/>
    <property type="match status" value="1"/>
</dbReference>
<dbReference type="OMA" id="WVAMTIM"/>
<evidence type="ECO:0000256" key="12">
    <source>
        <dbReference type="ARBA" id="ARBA00023201"/>
    </source>
</evidence>
<evidence type="ECO:0000256" key="17">
    <source>
        <dbReference type="SAM" id="Phobius"/>
    </source>
</evidence>
<evidence type="ECO:0000256" key="1">
    <source>
        <dbReference type="ARBA" id="ARBA00004141"/>
    </source>
</evidence>
<dbReference type="EMBL" id="LJIJ01000126">
    <property type="protein sequence ID" value="ODN02056.1"/>
    <property type="molecule type" value="Genomic_DNA"/>
</dbReference>
<comment type="similarity">
    <text evidence="2">Belongs to the sodium:neurotransmitter symporter (SNF) (TC 2.A.22) family.</text>
</comment>
<keyword evidence="4 17" id="KW-0812">Transmembrane</keyword>
<feature type="transmembrane region" description="Helical" evidence="17">
    <location>
        <begin position="499"/>
        <end position="521"/>
    </location>
</feature>
<feature type="binding site" evidence="15">
    <location>
        <position position="84"/>
    </location>
    <ligand>
        <name>Na(+)</name>
        <dbReference type="ChEBI" id="CHEBI:29101"/>
        <label>1</label>
    </ligand>
</feature>
<organism evidence="18 19">
    <name type="scientific">Orchesella cincta</name>
    <name type="common">Springtail</name>
    <name type="synonym">Podura cincta</name>
    <dbReference type="NCBI Taxonomy" id="48709"/>
    <lineage>
        <taxon>Eukaryota</taxon>
        <taxon>Metazoa</taxon>
        <taxon>Ecdysozoa</taxon>
        <taxon>Arthropoda</taxon>
        <taxon>Hexapoda</taxon>
        <taxon>Collembola</taxon>
        <taxon>Entomobryomorpha</taxon>
        <taxon>Entomobryoidea</taxon>
        <taxon>Orchesellidae</taxon>
        <taxon>Orchesellinae</taxon>
        <taxon>Orchesella</taxon>
    </lineage>
</organism>
<dbReference type="GO" id="GO:0089718">
    <property type="term" value="P:amino acid import across plasma membrane"/>
    <property type="evidence" value="ECO:0007669"/>
    <property type="project" value="TreeGrafter"/>
</dbReference>
<comment type="caution">
    <text evidence="18">The sequence shown here is derived from an EMBL/GenBank/DDBJ whole genome shotgun (WGS) entry which is preliminary data.</text>
</comment>
<dbReference type="STRING" id="48709.A0A1D2NAP0"/>
<feature type="compositionally biased region" description="Basic and acidic residues" evidence="16">
    <location>
        <begin position="48"/>
        <end position="66"/>
    </location>
</feature>
<feature type="transmembrane region" description="Helical" evidence="17">
    <location>
        <begin position="250"/>
        <end position="273"/>
    </location>
</feature>
<keyword evidence="11" id="KW-0325">Glycoprotein</keyword>
<evidence type="ECO:0000256" key="4">
    <source>
        <dbReference type="ARBA" id="ARBA00022692"/>
    </source>
</evidence>
<keyword evidence="3" id="KW-0813">Transport</keyword>
<dbReference type="GO" id="GO:0005886">
    <property type="term" value="C:plasma membrane"/>
    <property type="evidence" value="ECO:0007669"/>
    <property type="project" value="TreeGrafter"/>
</dbReference>
<dbReference type="PROSITE" id="PS50267">
    <property type="entry name" value="NA_NEUROTRAN_SYMP_3"/>
    <property type="match status" value="1"/>
</dbReference>
<dbReference type="Pfam" id="PF00209">
    <property type="entry name" value="SNF"/>
    <property type="match status" value="1"/>
</dbReference>
<sequence>MSVSDEEYDNPGFENDLESKTIASNIATGEVEKPKLGQEDNGTTSPDSDQKDGKVENVDEESGQSRDTWDNPIEFLLSCISMSVGLGNVWSLVPYILVLLFVGRPLYYLEMCLGQFSRYSQIKIWYMAPIFKGVGYGAVLATCCLVSYYVGLMAITTYYFIVSFSKVLPWDVCDSEVYKNETINYCNITDIDGKLSELYYYNKAFPQIDTLEDGLGSLHWKLSLCLIFSWVLIFLALFKGIKSSGKVAYFTAIFPYVVLFILLIRGVTLPGAWNGIKYFLEPQWDALKEPKVFYAAVEQCFFSLGTGFGPIIMFSSFNPFHKNVYKDALIISVLDTCTSLLAGITVFSVMGYLNHTYGFDIADIQGGPGLAFILYPQAIAQFGWAPQLFAVLFFLMLFTLGLGTAGSLTGGVITIICDQFSTWKRWLVTLVVCISGCLIGLMYVTEGGMLMLDLIDHYGAGFIVYVMVMLECAGISYVYGLSNFCNDIEFMVGRRVGIYWRICWGIILPGFLLANLLYYLISEPEFKSGPNPYPKIATTFGWLLTALAAGLIPAWGIHAVATRKAKTWKEKLIESTKPTQLWGPQEPKLRREWLEFRAQKDANEKRKKFLIF</sequence>
<feature type="binding site" evidence="15">
    <location>
        <position position="400"/>
    </location>
    <ligand>
        <name>Na(+)</name>
        <dbReference type="ChEBI" id="CHEBI:29101"/>
        <label>1</label>
    </ligand>
</feature>
<feature type="transmembrane region" description="Helical" evidence="17">
    <location>
        <begin position="293"/>
        <end position="317"/>
    </location>
</feature>
<dbReference type="GO" id="GO:0046872">
    <property type="term" value="F:metal ion binding"/>
    <property type="evidence" value="ECO:0007669"/>
    <property type="project" value="UniProtKB-KW"/>
</dbReference>
<evidence type="ECO:0000256" key="6">
    <source>
        <dbReference type="ARBA" id="ARBA00022970"/>
    </source>
</evidence>
<dbReference type="InterPro" id="IPR037272">
    <property type="entry name" value="SNS_sf"/>
</dbReference>
<keyword evidence="9" id="KW-0406">Ion transport</keyword>
<comment type="function">
    <text evidence="13">Unusual broad substrate spectrum amino acid:sodium cotransporter that promotes absorption of the D isomers of essential amino acids. Neutral amino acids are the preferred substrates, especially methionine and phenylalanine.</text>
</comment>
<keyword evidence="5" id="KW-0769">Symport</keyword>
<dbReference type="GO" id="GO:0005283">
    <property type="term" value="F:amino acid:sodium symporter activity"/>
    <property type="evidence" value="ECO:0007669"/>
    <property type="project" value="TreeGrafter"/>
</dbReference>
<dbReference type="GO" id="GO:0015179">
    <property type="term" value="F:L-amino acid transmembrane transporter activity"/>
    <property type="evidence" value="ECO:0007669"/>
    <property type="project" value="TreeGrafter"/>
</dbReference>
<evidence type="ECO:0000256" key="5">
    <source>
        <dbReference type="ARBA" id="ARBA00022847"/>
    </source>
</evidence>
<feature type="transmembrane region" description="Helical" evidence="17">
    <location>
        <begin position="134"/>
        <end position="161"/>
    </location>
</feature>
<keyword evidence="15" id="KW-0479">Metal-binding</keyword>
<dbReference type="PANTHER" id="PTHR11616:SF321">
    <property type="entry name" value="SODIUM-DEPENDENT NUTRIENT AMINO ACID TRANSPORTER 1-RELATED"/>
    <property type="match status" value="1"/>
</dbReference>
<evidence type="ECO:0000256" key="8">
    <source>
        <dbReference type="ARBA" id="ARBA00023053"/>
    </source>
</evidence>
<dbReference type="PRINTS" id="PR00176">
    <property type="entry name" value="NANEUSMPORT"/>
</dbReference>
<feature type="transmembrane region" description="Helical" evidence="17">
    <location>
        <begin position="457"/>
        <end position="479"/>
    </location>
</feature>
<evidence type="ECO:0000256" key="3">
    <source>
        <dbReference type="ARBA" id="ARBA00022448"/>
    </source>
</evidence>
<dbReference type="InterPro" id="IPR000175">
    <property type="entry name" value="Na/ntran_symport"/>
</dbReference>
<dbReference type="OrthoDB" id="6581954at2759"/>
<evidence type="ECO:0000256" key="11">
    <source>
        <dbReference type="ARBA" id="ARBA00023180"/>
    </source>
</evidence>
<evidence type="ECO:0000256" key="13">
    <source>
        <dbReference type="ARBA" id="ARBA00037785"/>
    </source>
</evidence>
<keyword evidence="7 17" id="KW-1133">Transmembrane helix</keyword>
<dbReference type="AlphaFoldDB" id="A0A1D2NAP0"/>
<feature type="transmembrane region" description="Helical" evidence="17">
    <location>
        <begin position="541"/>
        <end position="561"/>
    </location>
</feature>
<protein>
    <recommendedName>
        <fullName evidence="14">Sodium-dependent nutrient amino acid transporter 1</fullName>
    </recommendedName>
</protein>
<keyword evidence="6" id="KW-0029">Amino-acid transport</keyword>
<keyword evidence="12" id="KW-0739">Sodium transport</keyword>
<dbReference type="SUPFAM" id="SSF161070">
    <property type="entry name" value="SNF-like"/>
    <property type="match status" value="1"/>
</dbReference>
<evidence type="ECO:0000256" key="16">
    <source>
        <dbReference type="SAM" id="MobiDB-lite"/>
    </source>
</evidence>
<name>A0A1D2NAP0_ORCCI</name>
<feature type="transmembrane region" description="Helical" evidence="17">
    <location>
        <begin position="388"/>
        <end position="414"/>
    </location>
</feature>
<evidence type="ECO:0000313" key="18">
    <source>
        <dbReference type="EMBL" id="ODN02056.1"/>
    </source>
</evidence>
<keyword evidence="10 17" id="KW-0472">Membrane</keyword>
<keyword evidence="8 15" id="KW-0915">Sodium</keyword>
<feature type="binding site" evidence="15">
    <location>
        <position position="303"/>
    </location>
    <ligand>
        <name>Na(+)</name>
        <dbReference type="ChEBI" id="CHEBI:29101"/>
        <label>1</label>
    </ligand>
</feature>
<proteinExistence type="inferred from homology"/>
<feature type="region of interest" description="Disordered" evidence="16">
    <location>
        <begin position="1"/>
        <end position="66"/>
    </location>
</feature>
<evidence type="ECO:0000256" key="15">
    <source>
        <dbReference type="PIRSR" id="PIRSR600175-1"/>
    </source>
</evidence>
<evidence type="ECO:0000256" key="7">
    <source>
        <dbReference type="ARBA" id="ARBA00022989"/>
    </source>
</evidence>
<accession>A0A1D2NAP0</accession>
<gene>
    <name evidence="18" type="ORF">Ocin01_04607</name>
</gene>
<feature type="binding site" evidence="15">
    <location>
        <position position="88"/>
    </location>
    <ligand>
        <name>Na(+)</name>
        <dbReference type="ChEBI" id="CHEBI:29101"/>
        <label>1</label>
    </ligand>
</feature>
<evidence type="ECO:0000256" key="9">
    <source>
        <dbReference type="ARBA" id="ARBA00023065"/>
    </source>
</evidence>
<dbReference type="Proteomes" id="UP000094527">
    <property type="component" value="Unassembled WGS sequence"/>
</dbReference>
<evidence type="ECO:0000256" key="10">
    <source>
        <dbReference type="ARBA" id="ARBA00023136"/>
    </source>
</evidence>
<dbReference type="CDD" id="cd10324">
    <property type="entry name" value="SLC6sbd"/>
    <property type="match status" value="1"/>
</dbReference>
<evidence type="ECO:0000256" key="14">
    <source>
        <dbReference type="ARBA" id="ARBA00040215"/>
    </source>
</evidence>
<feature type="transmembrane region" description="Helical" evidence="17">
    <location>
        <begin position="426"/>
        <end position="445"/>
    </location>
</feature>
<comment type="subcellular location">
    <subcellularLocation>
        <location evidence="1">Membrane</location>
        <topology evidence="1">Multi-pass membrane protein</topology>
    </subcellularLocation>
</comment>